<dbReference type="InterPro" id="IPR015421">
    <property type="entry name" value="PyrdxlP-dep_Trfase_major"/>
</dbReference>
<evidence type="ECO:0000256" key="3">
    <source>
        <dbReference type="ARBA" id="ARBA00004953"/>
    </source>
</evidence>
<organism evidence="11 12">
    <name type="scientific">Pelotalea chapellei</name>
    <dbReference type="NCBI Taxonomy" id="44671"/>
    <lineage>
        <taxon>Bacteria</taxon>
        <taxon>Pseudomonadati</taxon>
        <taxon>Thermodesulfobacteriota</taxon>
        <taxon>Desulfuromonadia</taxon>
        <taxon>Geobacterales</taxon>
        <taxon>Geobacteraceae</taxon>
        <taxon>Pelotalea</taxon>
    </lineage>
</organism>
<feature type="domain" description="Aminotransferase class I/classII large" evidence="10">
    <location>
        <begin position="25"/>
        <end position="351"/>
    </location>
</feature>
<reference evidence="11 12" key="1">
    <citation type="submission" date="2021-05" db="EMBL/GenBank/DDBJ databases">
        <title>The draft genome of Geobacter chapellei DSM 13688.</title>
        <authorList>
            <person name="Xu Z."/>
            <person name="Masuda Y."/>
            <person name="Itoh H."/>
            <person name="Senoo K."/>
        </authorList>
    </citation>
    <scope>NUCLEOTIDE SEQUENCE [LARGE SCALE GENOMIC DNA]</scope>
    <source>
        <strain evidence="11 12">DSM 13688</strain>
    </source>
</reference>
<evidence type="ECO:0000256" key="8">
    <source>
        <dbReference type="ARBA" id="ARBA00029996"/>
    </source>
</evidence>
<dbReference type="EC" id="4.1.1.81" evidence="4"/>
<comment type="catalytic activity">
    <reaction evidence="9">
        <text>O-phospho-L-threonine + H(+) = (R)-1-aminopropan-2-yl phosphate + CO2</text>
        <dbReference type="Rhea" id="RHEA:11492"/>
        <dbReference type="ChEBI" id="CHEBI:15378"/>
        <dbReference type="ChEBI" id="CHEBI:16526"/>
        <dbReference type="ChEBI" id="CHEBI:58563"/>
        <dbReference type="ChEBI" id="CHEBI:58675"/>
        <dbReference type="EC" id="4.1.1.81"/>
    </reaction>
</comment>
<evidence type="ECO:0000256" key="9">
    <source>
        <dbReference type="ARBA" id="ARBA00048531"/>
    </source>
</evidence>
<keyword evidence="7 11" id="KW-0456">Lyase</keyword>
<keyword evidence="5" id="KW-0169">Cobalamin biosynthesis</keyword>
<evidence type="ECO:0000256" key="5">
    <source>
        <dbReference type="ARBA" id="ARBA00022573"/>
    </source>
</evidence>
<evidence type="ECO:0000313" key="12">
    <source>
        <dbReference type="Proteomes" id="UP000784128"/>
    </source>
</evidence>
<comment type="function">
    <text evidence="2">Decarboxylates L-threonine-O-3-phosphate to yield (R)-1-amino-2-propanol O-2-phosphate, the precursor for the linkage between the nucleotide loop and the corrin ring in cobalamin.</text>
</comment>
<keyword evidence="12" id="KW-1185">Reference proteome</keyword>
<dbReference type="RefSeq" id="WP_214299463.1">
    <property type="nucleotide sequence ID" value="NZ_JAHDYS010000010.1"/>
</dbReference>
<evidence type="ECO:0000256" key="7">
    <source>
        <dbReference type="ARBA" id="ARBA00023239"/>
    </source>
</evidence>
<dbReference type="Gene3D" id="3.40.640.10">
    <property type="entry name" value="Type I PLP-dependent aspartate aminotransferase-like (Major domain)"/>
    <property type="match status" value="1"/>
</dbReference>
<sequence length="362" mass="39690">MSSNNEHGGNIFAVSRQLGLSPGETIDFSASINPLGLSAVVREAIISALDSLIHYPDTSCEELKRALADDHALPAEHFLVANGSTELIYNLPAMLAGRRALIVSPSFSEYAYALEQHNWEISHFILSPKDSFRLDPEKLRDVLGNGYDALYLCNPANPSGIVFPRHLIEQVCDICRDSGTFLVLDEAFIDFCPGATAAPTIAACSNGLVLRSMTKFFAIPGLRLGYAVASPDVIEKLGRVSSPWSVNTLAQAAGVAALGDHKYQSMSLEYLNSQRSWLTEQLSRFRQLTVYPSSANFLLVEISSGCTSTELQGLLLKEHILIRDCSSFVGLSDRFFRIAIRTAEENRRLVECLTILTNENSL</sequence>
<dbReference type="InterPro" id="IPR004838">
    <property type="entry name" value="NHTrfase_class1_PyrdxlP-BS"/>
</dbReference>
<gene>
    <name evidence="11" type="ORF">KJB30_11745</name>
</gene>
<dbReference type="Proteomes" id="UP000784128">
    <property type="component" value="Unassembled WGS sequence"/>
</dbReference>
<evidence type="ECO:0000256" key="1">
    <source>
        <dbReference type="ARBA" id="ARBA00001933"/>
    </source>
</evidence>
<dbReference type="PANTHER" id="PTHR42885">
    <property type="entry name" value="HISTIDINOL-PHOSPHATE AMINOTRANSFERASE-RELATED"/>
    <property type="match status" value="1"/>
</dbReference>
<dbReference type="EMBL" id="JAHDYS010000010">
    <property type="protein sequence ID" value="MBT1072463.1"/>
    <property type="molecule type" value="Genomic_DNA"/>
</dbReference>
<dbReference type="InterPro" id="IPR004839">
    <property type="entry name" value="Aminotransferase_I/II_large"/>
</dbReference>
<dbReference type="InterPro" id="IPR015424">
    <property type="entry name" value="PyrdxlP-dep_Trfase"/>
</dbReference>
<evidence type="ECO:0000256" key="6">
    <source>
        <dbReference type="ARBA" id="ARBA00022898"/>
    </source>
</evidence>
<evidence type="ECO:0000256" key="2">
    <source>
        <dbReference type="ARBA" id="ARBA00003444"/>
    </source>
</evidence>
<comment type="pathway">
    <text evidence="3">Cofactor biosynthesis; adenosylcobalamin biosynthesis.</text>
</comment>
<evidence type="ECO:0000256" key="4">
    <source>
        <dbReference type="ARBA" id="ARBA00012285"/>
    </source>
</evidence>
<comment type="cofactor">
    <cofactor evidence="1">
        <name>pyridoxal 5'-phosphate</name>
        <dbReference type="ChEBI" id="CHEBI:597326"/>
    </cofactor>
</comment>
<name>A0ABS5U9X6_9BACT</name>
<dbReference type="InterPro" id="IPR005860">
    <property type="entry name" value="CobD"/>
</dbReference>
<dbReference type="NCBIfam" id="TIGR01140">
    <property type="entry name" value="L_thr_O3P_dcar"/>
    <property type="match status" value="1"/>
</dbReference>
<accession>A0ABS5U9X6</accession>
<dbReference type="PROSITE" id="PS00105">
    <property type="entry name" value="AA_TRANSFER_CLASS_1"/>
    <property type="match status" value="1"/>
</dbReference>
<keyword evidence="6" id="KW-0663">Pyridoxal phosphate</keyword>
<protein>
    <recommendedName>
        <fullName evidence="4">threonine-phosphate decarboxylase</fullName>
        <ecNumber evidence="4">4.1.1.81</ecNumber>
    </recommendedName>
    <alternativeName>
        <fullName evidence="8">L-threonine-O-3-phosphate decarboxylase</fullName>
    </alternativeName>
</protein>
<dbReference type="PANTHER" id="PTHR42885:SF1">
    <property type="entry name" value="THREONINE-PHOSPHATE DECARBOXYLASE"/>
    <property type="match status" value="1"/>
</dbReference>
<dbReference type="Pfam" id="PF00155">
    <property type="entry name" value="Aminotran_1_2"/>
    <property type="match status" value="1"/>
</dbReference>
<dbReference type="InterPro" id="IPR015422">
    <property type="entry name" value="PyrdxlP-dep_Trfase_small"/>
</dbReference>
<dbReference type="SUPFAM" id="SSF53383">
    <property type="entry name" value="PLP-dependent transferases"/>
    <property type="match status" value="1"/>
</dbReference>
<evidence type="ECO:0000313" key="11">
    <source>
        <dbReference type="EMBL" id="MBT1072463.1"/>
    </source>
</evidence>
<dbReference type="GO" id="GO:0048472">
    <property type="term" value="F:threonine-phosphate decarboxylase activity"/>
    <property type="evidence" value="ECO:0007669"/>
    <property type="project" value="UniProtKB-EC"/>
</dbReference>
<dbReference type="Gene3D" id="3.90.1150.10">
    <property type="entry name" value="Aspartate Aminotransferase, domain 1"/>
    <property type="match status" value="1"/>
</dbReference>
<proteinExistence type="predicted"/>
<dbReference type="CDD" id="cd00609">
    <property type="entry name" value="AAT_like"/>
    <property type="match status" value="1"/>
</dbReference>
<evidence type="ECO:0000259" key="10">
    <source>
        <dbReference type="Pfam" id="PF00155"/>
    </source>
</evidence>
<comment type="caution">
    <text evidence="11">The sequence shown here is derived from an EMBL/GenBank/DDBJ whole genome shotgun (WGS) entry which is preliminary data.</text>
</comment>